<dbReference type="AlphaFoldDB" id="A0A953J5V6"/>
<evidence type="ECO:0000313" key="5">
    <source>
        <dbReference type="EMBL" id="MBZ0155187.1"/>
    </source>
</evidence>
<reference evidence="5" key="2">
    <citation type="submission" date="2021-08" db="EMBL/GenBank/DDBJ databases">
        <authorList>
            <person name="Dalcin Martins P."/>
        </authorList>
    </citation>
    <scope>NUCLEOTIDE SEQUENCE</scope>
    <source>
        <strain evidence="5">MAG_39</strain>
    </source>
</reference>
<gene>
    <name evidence="5" type="ORF">K8I29_03110</name>
</gene>
<dbReference type="GO" id="GO:0032259">
    <property type="term" value="P:methylation"/>
    <property type="evidence" value="ECO:0007669"/>
    <property type="project" value="UniProtKB-KW"/>
</dbReference>
<dbReference type="Gene3D" id="3.40.50.150">
    <property type="entry name" value="Vaccinia Virus protein VP39"/>
    <property type="match status" value="1"/>
</dbReference>
<sequence>MDISDPEKERWDKKASAYVRAVEELAVTDTYEGVFRRLNTLKPVYTFFALRDEDNPVILDFGCGAGWSTVLLAQKAGFVYGFDISSRSIEVLKRKAEYNSIANLSAFVGNAERLPFEDGSFDYIFGNAILHHLDLAAVLPEIARLLKKGGKAAFCEPFGHNPVMNRYRSLKDKYIEKVKGIHYALTYGDRALFEKYFPYVAFIETSFLSDKVPFLRSLEALLLEKVRWTRKFASYVAIVLQK</sequence>
<accession>A0A953J5V6</accession>
<dbReference type="InterPro" id="IPR029063">
    <property type="entry name" value="SAM-dependent_MTases_sf"/>
</dbReference>
<keyword evidence="3" id="KW-0808">Transferase</keyword>
<evidence type="ECO:0000259" key="4">
    <source>
        <dbReference type="Pfam" id="PF08241"/>
    </source>
</evidence>
<dbReference type="Pfam" id="PF08241">
    <property type="entry name" value="Methyltransf_11"/>
    <property type="match status" value="1"/>
</dbReference>
<comment type="similarity">
    <text evidence="1">Belongs to the methyltransferase superfamily.</text>
</comment>
<proteinExistence type="inferred from homology"/>
<dbReference type="CDD" id="cd02440">
    <property type="entry name" value="AdoMet_MTases"/>
    <property type="match status" value="1"/>
</dbReference>
<organism evidence="5 6">
    <name type="scientific">Candidatus Nitrobium versatile</name>
    <dbReference type="NCBI Taxonomy" id="2884831"/>
    <lineage>
        <taxon>Bacteria</taxon>
        <taxon>Pseudomonadati</taxon>
        <taxon>Nitrospirota</taxon>
        <taxon>Nitrospiria</taxon>
        <taxon>Nitrospirales</taxon>
        <taxon>Nitrospiraceae</taxon>
        <taxon>Candidatus Nitrobium</taxon>
    </lineage>
</organism>
<dbReference type="Proteomes" id="UP000705867">
    <property type="component" value="Unassembled WGS sequence"/>
</dbReference>
<evidence type="ECO:0000256" key="3">
    <source>
        <dbReference type="ARBA" id="ARBA00022679"/>
    </source>
</evidence>
<dbReference type="GO" id="GO:0008757">
    <property type="term" value="F:S-adenosylmethionine-dependent methyltransferase activity"/>
    <property type="evidence" value="ECO:0007669"/>
    <property type="project" value="InterPro"/>
</dbReference>
<reference evidence="5" key="1">
    <citation type="journal article" date="2021" name="bioRxiv">
        <title>Unraveling nitrogen, sulfur and carbon metabolic pathways and microbial community transcriptional responses to substrate deprivation and toxicity stresses in a bioreactor mimicking anoxic brackish coastal sediment conditions.</title>
        <authorList>
            <person name="Martins P.D."/>
            <person name="Echeveste M.J."/>
            <person name="Arshad A."/>
            <person name="Kurth J."/>
            <person name="Ouboter H."/>
            <person name="Jetten M.S.M."/>
            <person name="Welte C.U."/>
        </authorList>
    </citation>
    <scope>NUCLEOTIDE SEQUENCE</scope>
    <source>
        <strain evidence="5">MAG_39</strain>
    </source>
</reference>
<evidence type="ECO:0000256" key="1">
    <source>
        <dbReference type="ARBA" id="ARBA00008361"/>
    </source>
</evidence>
<evidence type="ECO:0000256" key="2">
    <source>
        <dbReference type="ARBA" id="ARBA00022603"/>
    </source>
</evidence>
<dbReference type="EMBL" id="JAIOIV010000026">
    <property type="protein sequence ID" value="MBZ0155187.1"/>
    <property type="molecule type" value="Genomic_DNA"/>
</dbReference>
<protein>
    <submittedName>
        <fullName evidence="5">Class I SAM-dependent methyltransferase</fullName>
    </submittedName>
</protein>
<feature type="domain" description="Methyltransferase type 11" evidence="4">
    <location>
        <begin position="59"/>
        <end position="154"/>
    </location>
</feature>
<dbReference type="InterPro" id="IPR051052">
    <property type="entry name" value="Diverse_substrate_MTase"/>
</dbReference>
<name>A0A953J5V6_9BACT</name>
<dbReference type="SUPFAM" id="SSF53335">
    <property type="entry name" value="S-adenosyl-L-methionine-dependent methyltransferases"/>
    <property type="match status" value="1"/>
</dbReference>
<dbReference type="PANTHER" id="PTHR44942">
    <property type="entry name" value="METHYLTRANSF_11 DOMAIN-CONTAINING PROTEIN"/>
    <property type="match status" value="1"/>
</dbReference>
<evidence type="ECO:0000313" key="6">
    <source>
        <dbReference type="Proteomes" id="UP000705867"/>
    </source>
</evidence>
<keyword evidence="2 5" id="KW-0489">Methyltransferase</keyword>
<dbReference type="PANTHER" id="PTHR44942:SF4">
    <property type="entry name" value="METHYLTRANSFERASE TYPE 11 DOMAIN-CONTAINING PROTEIN"/>
    <property type="match status" value="1"/>
</dbReference>
<comment type="caution">
    <text evidence="5">The sequence shown here is derived from an EMBL/GenBank/DDBJ whole genome shotgun (WGS) entry which is preliminary data.</text>
</comment>
<dbReference type="InterPro" id="IPR013216">
    <property type="entry name" value="Methyltransf_11"/>
</dbReference>